<dbReference type="RefSeq" id="WP_246942237.1">
    <property type="nucleotide sequence ID" value="NZ_JAKGAK010000019.1"/>
</dbReference>
<protein>
    <submittedName>
        <fullName evidence="1">Uncharacterized protein</fullName>
    </submittedName>
</protein>
<comment type="caution">
    <text evidence="1">The sequence shown here is derived from an EMBL/GenBank/DDBJ whole genome shotgun (WGS) entry which is preliminary data.</text>
</comment>
<evidence type="ECO:0000313" key="2">
    <source>
        <dbReference type="Proteomes" id="UP001596015"/>
    </source>
</evidence>
<gene>
    <name evidence="1" type="ORF">ACFO0E_07490</name>
</gene>
<dbReference type="EMBL" id="JBHSEO010000048">
    <property type="protein sequence ID" value="MFC4416254.1"/>
    <property type="molecule type" value="Genomic_DNA"/>
</dbReference>
<name>A0ABV8XFT2_9GAMM</name>
<evidence type="ECO:0000313" key="1">
    <source>
        <dbReference type="EMBL" id="MFC4416254.1"/>
    </source>
</evidence>
<organism evidence="1 2">
    <name type="scientific">Chromohalobacter beijerinckii</name>
    <dbReference type="NCBI Taxonomy" id="86179"/>
    <lineage>
        <taxon>Bacteria</taxon>
        <taxon>Pseudomonadati</taxon>
        <taxon>Pseudomonadota</taxon>
        <taxon>Gammaproteobacteria</taxon>
        <taxon>Oceanospirillales</taxon>
        <taxon>Halomonadaceae</taxon>
        <taxon>Chromohalobacter</taxon>
    </lineage>
</organism>
<sequence length="96" mass="11002">MKVHVEFDLTPAEFRQAMGLPDVEAFQQELMTHIRQQMDAGAEGYDPWSLMQPFLQQGMAQGVANFGHYQQMLMDMLRQADTQGDETAHNSKRKKS</sequence>
<proteinExistence type="predicted"/>
<accession>A0ABV8XFT2</accession>
<keyword evidence="2" id="KW-1185">Reference proteome</keyword>
<reference evidence="2" key="1">
    <citation type="journal article" date="2019" name="Int. J. Syst. Evol. Microbiol.">
        <title>The Global Catalogue of Microorganisms (GCM) 10K type strain sequencing project: providing services to taxonomists for standard genome sequencing and annotation.</title>
        <authorList>
            <consortium name="The Broad Institute Genomics Platform"/>
            <consortium name="The Broad Institute Genome Sequencing Center for Infectious Disease"/>
            <person name="Wu L."/>
            <person name="Ma J."/>
        </authorList>
    </citation>
    <scope>NUCLEOTIDE SEQUENCE [LARGE SCALE GENOMIC DNA]</scope>
    <source>
        <strain evidence="2">CCUG 49679</strain>
    </source>
</reference>
<dbReference type="Proteomes" id="UP001596015">
    <property type="component" value="Unassembled WGS sequence"/>
</dbReference>